<accession>A0A845QYR2</accession>
<dbReference type="AlphaFoldDB" id="A0A845QYR2"/>
<dbReference type="SUPFAM" id="SSF47413">
    <property type="entry name" value="lambda repressor-like DNA-binding domains"/>
    <property type="match status" value="1"/>
</dbReference>
<dbReference type="SUPFAM" id="SSF48452">
    <property type="entry name" value="TPR-like"/>
    <property type="match status" value="1"/>
</dbReference>
<dbReference type="InterPro" id="IPR010982">
    <property type="entry name" value="Lambda_DNA-bd_dom_sf"/>
</dbReference>
<protein>
    <submittedName>
        <fullName evidence="2">XRE family transcriptional regulator</fullName>
    </submittedName>
</protein>
<evidence type="ECO:0000259" key="1">
    <source>
        <dbReference type="PROSITE" id="PS50943"/>
    </source>
</evidence>
<dbReference type="Proteomes" id="UP000467132">
    <property type="component" value="Unassembled WGS sequence"/>
</dbReference>
<dbReference type="CDD" id="cd00093">
    <property type="entry name" value="HTH_XRE"/>
    <property type="match status" value="1"/>
</dbReference>
<dbReference type="GO" id="GO:0003677">
    <property type="term" value="F:DNA binding"/>
    <property type="evidence" value="ECO:0007669"/>
    <property type="project" value="InterPro"/>
</dbReference>
<dbReference type="SMART" id="SM00530">
    <property type="entry name" value="HTH_XRE"/>
    <property type="match status" value="1"/>
</dbReference>
<dbReference type="Pfam" id="PF13560">
    <property type="entry name" value="HTH_31"/>
    <property type="match status" value="1"/>
</dbReference>
<dbReference type="EMBL" id="QXXA01000005">
    <property type="protein sequence ID" value="NBI06282.1"/>
    <property type="molecule type" value="Genomic_DNA"/>
</dbReference>
<keyword evidence="3" id="KW-1185">Reference proteome</keyword>
<dbReference type="Gene3D" id="1.25.40.10">
    <property type="entry name" value="Tetratricopeptide repeat domain"/>
    <property type="match status" value="1"/>
</dbReference>
<gene>
    <name evidence="2" type="ORF">D3Z33_05330</name>
</gene>
<sequence>MTKEGLPMFESYNLEGFGKRVRDLRHSLGYTQKEVHENTGIGLETIRRLEKGERLVKFDTLTYLSLFYKIDLLEELRSYNSANKLLKYYDKLDDVIVSYDYQKLMNLSNDFKKYIGNDDENTLELFKLNTINQFKVLVKGITYLFSEEKDTNNLALDKFLNSLQITIPNFSLDNLKDHKYNIFEMRILLIIGITLNETENHKKSNDILKFIITKLNFDKKAVYNEKKIIIKTYFNISYNYNDLDNQEEALKYANKGIEYCKANELIYNLNHLYYRKGIAEYLLGKDEDIYMDSLHKAIQVLEIQDQYELANMYKGITADTYNLKIN</sequence>
<evidence type="ECO:0000313" key="2">
    <source>
        <dbReference type="EMBL" id="NBI06282.1"/>
    </source>
</evidence>
<name>A0A845QYR2_9CLOT</name>
<evidence type="ECO:0000313" key="3">
    <source>
        <dbReference type="Proteomes" id="UP000467132"/>
    </source>
</evidence>
<dbReference type="InterPro" id="IPR011990">
    <property type="entry name" value="TPR-like_helical_dom_sf"/>
</dbReference>
<dbReference type="PROSITE" id="PS50943">
    <property type="entry name" value="HTH_CROC1"/>
    <property type="match status" value="1"/>
</dbReference>
<feature type="domain" description="HTH cro/C1-type" evidence="1">
    <location>
        <begin position="21"/>
        <end position="76"/>
    </location>
</feature>
<comment type="caution">
    <text evidence="2">The sequence shown here is derived from an EMBL/GenBank/DDBJ whole genome shotgun (WGS) entry which is preliminary data.</text>
</comment>
<proteinExistence type="predicted"/>
<reference evidence="2 3" key="1">
    <citation type="submission" date="2018-08" db="EMBL/GenBank/DDBJ databases">
        <title>Murine metabolic-syndrome-specific gut microbial biobank.</title>
        <authorList>
            <person name="Liu C."/>
        </authorList>
    </citation>
    <scope>NUCLEOTIDE SEQUENCE [LARGE SCALE GENOMIC DNA]</scope>
    <source>
        <strain evidence="2 3">583</strain>
    </source>
</reference>
<organism evidence="2 3">
    <name type="scientific">Senegalia massiliensis</name>
    <dbReference type="NCBI Taxonomy" id="1720316"/>
    <lineage>
        <taxon>Bacteria</taxon>
        <taxon>Bacillati</taxon>
        <taxon>Bacillota</taxon>
        <taxon>Clostridia</taxon>
        <taxon>Eubacteriales</taxon>
        <taxon>Clostridiaceae</taxon>
        <taxon>Senegalia</taxon>
    </lineage>
</organism>
<dbReference type="InterPro" id="IPR001387">
    <property type="entry name" value="Cro/C1-type_HTH"/>
</dbReference>